<dbReference type="AlphaFoldDB" id="A0AAJ6W0A0"/>
<dbReference type="Proteomes" id="UP000694867">
    <property type="component" value="Unplaced"/>
</dbReference>
<dbReference type="RefSeq" id="XP_003747635.1">
    <property type="nucleotide sequence ID" value="XM_003747587.2"/>
</dbReference>
<keyword evidence="2" id="KW-0732">Signal</keyword>
<accession>A0AAJ6W0A0</accession>
<evidence type="ECO:0000313" key="4">
    <source>
        <dbReference type="RefSeq" id="XP_003747635.1"/>
    </source>
</evidence>
<protein>
    <submittedName>
        <fullName evidence="4">Uncharacterized protein LOC100904679</fullName>
    </submittedName>
</protein>
<feature type="signal peptide" evidence="2">
    <location>
        <begin position="1"/>
        <end position="15"/>
    </location>
</feature>
<evidence type="ECO:0000313" key="3">
    <source>
        <dbReference type="Proteomes" id="UP000694867"/>
    </source>
</evidence>
<feature type="region of interest" description="Disordered" evidence="1">
    <location>
        <begin position="113"/>
        <end position="166"/>
    </location>
</feature>
<dbReference type="KEGG" id="goe:100904679"/>
<keyword evidence="3" id="KW-1185">Reference proteome</keyword>
<proteinExistence type="predicted"/>
<gene>
    <name evidence="4" type="primary">LOC100904679</name>
</gene>
<evidence type="ECO:0000256" key="2">
    <source>
        <dbReference type="SAM" id="SignalP"/>
    </source>
</evidence>
<feature type="compositionally biased region" description="Low complexity" evidence="1">
    <location>
        <begin position="123"/>
        <end position="132"/>
    </location>
</feature>
<dbReference type="GeneID" id="100904679"/>
<organism evidence="3 4">
    <name type="scientific">Galendromus occidentalis</name>
    <name type="common">western predatory mite</name>
    <dbReference type="NCBI Taxonomy" id="34638"/>
    <lineage>
        <taxon>Eukaryota</taxon>
        <taxon>Metazoa</taxon>
        <taxon>Ecdysozoa</taxon>
        <taxon>Arthropoda</taxon>
        <taxon>Chelicerata</taxon>
        <taxon>Arachnida</taxon>
        <taxon>Acari</taxon>
        <taxon>Parasitiformes</taxon>
        <taxon>Mesostigmata</taxon>
        <taxon>Gamasina</taxon>
        <taxon>Phytoseioidea</taxon>
        <taxon>Phytoseiidae</taxon>
        <taxon>Typhlodrominae</taxon>
        <taxon>Galendromus</taxon>
    </lineage>
</organism>
<feature type="compositionally biased region" description="Polar residues" evidence="1">
    <location>
        <begin position="140"/>
        <end position="166"/>
    </location>
</feature>
<sequence length="166" mass="17022">MKAFLTVLFLASASAQLPPMMSSYMPYGGMPIVSGPPVVNSPPMVTRSSMMSGAPLLSGSSIMSGGPMISGSSILSSGGMQPVEVRDESCVVRCVRQCQNEGSSAMRTVDLTSFQPSRGNNGGTNNNGFNVGLTADFPSGMSSETSRLTIAPSTKGSSQGQISVKG</sequence>
<name>A0AAJ6W0A0_9ACAR</name>
<reference evidence="4" key="1">
    <citation type="submission" date="2025-08" db="UniProtKB">
        <authorList>
            <consortium name="RefSeq"/>
        </authorList>
    </citation>
    <scope>IDENTIFICATION</scope>
</reference>
<feature type="chain" id="PRO_5042511974" evidence="2">
    <location>
        <begin position="16"/>
        <end position="166"/>
    </location>
</feature>
<evidence type="ECO:0000256" key="1">
    <source>
        <dbReference type="SAM" id="MobiDB-lite"/>
    </source>
</evidence>